<dbReference type="SUPFAM" id="SSF141868">
    <property type="entry name" value="EAL domain-like"/>
    <property type="match status" value="1"/>
</dbReference>
<dbReference type="KEGG" id="amr:AM1_4945"/>
<dbReference type="Pfam" id="PF00990">
    <property type="entry name" value="GGDEF"/>
    <property type="match status" value="1"/>
</dbReference>
<dbReference type="SMART" id="SM00267">
    <property type="entry name" value="GGDEF"/>
    <property type="match status" value="1"/>
</dbReference>
<dbReference type="PROSITE" id="PS50883">
    <property type="entry name" value="EAL"/>
    <property type="match status" value="1"/>
</dbReference>
<dbReference type="SUPFAM" id="SSF55073">
    <property type="entry name" value="Nucleotide cyclase"/>
    <property type="match status" value="1"/>
</dbReference>
<dbReference type="NCBIfam" id="TIGR00254">
    <property type="entry name" value="GGDEF"/>
    <property type="match status" value="1"/>
</dbReference>
<dbReference type="InterPro" id="IPR029787">
    <property type="entry name" value="Nucleotide_cyclase"/>
</dbReference>
<gene>
    <name evidence="3" type="ordered locus">AM1_4945</name>
</gene>
<feature type="domain" description="EAL" evidence="1">
    <location>
        <begin position="322"/>
        <end position="576"/>
    </location>
</feature>
<accession>B0C4N3</accession>
<sequence>MSKAALAKVLSALEILVLEYQDDQSFQVIGHLPSWYRSLMGANQEPSAVIYLADAFPFLTYFLDDALQFWQTEQEQVLKSGLWVEVDQSGTEIPLEASALGLDDQRIILIALSQTTYTEKSVLIQQGRENALAQSAERKRAAEQLRHSIFYDWLTELPNQSFIRLRLVDALSQTKTGPDGSFALLYIDIKHFKAINTRLGLWAGDQLLMMVAQRLSELLRPDDIAARFGGDDFVVLLRPVDGEQETRKITEKIQRHLLVPYAIHSQDIHIQFDMGIAMGSSLYQQPEDLIRDACTALEYAKSHGAENYAIFHQTMHLQSLTRMQLEHDLSRAVWQNELRVCYQPIISLADGSLQAFEALVRWQHPTLGLLSPDQFIAIAEDSGLIIPIGAWILREACEQIHKWRNQTHLPLSMHVNLSARQLDQLDLLDSIRGILAETQLDPRGLKLEITETMVFNNLEYAAAMLRQIKGLGIQLSMDDFGTGYASLSYLHQLPVDNLKIDRSFVETIDTSGTESEIIQAVIQLAHSLNIDVVAEGVETVEQANRLKNLGCEYAQGYLFAKPMEPGQIEKVLHKNFASLFDAVQV</sequence>
<proteinExistence type="predicted"/>
<dbReference type="SMART" id="SM00052">
    <property type="entry name" value="EAL"/>
    <property type="match status" value="1"/>
</dbReference>
<dbReference type="Proteomes" id="UP000000268">
    <property type="component" value="Chromosome"/>
</dbReference>
<dbReference type="PROSITE" id="PS50887">
    <property type="entry name" value="GGDEF"/>
    <property type="match status" value="1"/>
</dbReference>
<evidence type="ECO:0000259" key="2">
    <source>
        <dbReference type="PROSITE" id="PS50887"/>
    </source>
</evidence>
<keyword evidence="4" id="KW-1185">Reference proteome</keyword>
<dbReference type="InterPro" id="IPR043128">
    <property type="entry name" value="Rev_trsase/Diguanyl_cyclase"/>
</dbReference>
<dbReference type="AlphaFoldDB" id="B0C4N3"/>
<reference evidence="3 4" key="1">
    <citation type="journal article" date="2008" name="Proc. Natl. Acad. Sci. U.S.A.">
        <title>Niche adaptation and genome expansion in the chlorophyll d-producing cyanobacterium Acaryochloris marina.</title>
        <authorList>
            <person name="Swingley W.D."/>
            <person name="Chen M."/>
            <person name="Cheung P.C."/>
            <person name="Conrad A.L."/>
            <person name="Dejesa L.C."/>
            <person name="Hao J."/>
            <person name="Honchak B.M."/>
            <person name="Karbach L.E."/>
            <person name="Kurdoglu A."/>
            <person name="Lahiri S."/>
            <person name="Mastrian S.D."/>
            <person name="Miyashita H."/>
            <person name="Page L."/>
            <person name="Ramakrishna P."/>
            <person name="Satoh S."/>
            <person name="Sattley W.M."/>
            <person name="Shimada Y."/>
            <person name="Taylor H.L."/>
            <person name="Tomo T."/>
            <person name="Tsuchiya T."/>
            <person name="Wang Z.T."/>
            <person name="Raymond J."/>
            <person name="Mimuro M."/>
            <person name="Blankenship R.E."/>
            <person name="Touchman J.W."/>
        </authorList>
    </citation>
    <scope>NUCLEOTIDE SEQUENCE [LARGE SCALE GENOMIC DNA]</scope>
    <source>
        <strain evidence="4">MBIC 11017</strain>
    </source>
</reference>
<dbReference type="InterPro" id="IPR050706">
    <property type="entry name" value="Cyclic-di-GMP_PDE-like"/>
</dbReference>
<dbReference type="CDD" id="cd01949">
    <property type="entry name" value="GGDEF"/>
    <property type="match status" value="1"/>
</dbReference>
<dbReference type="EMBL" id="CP000828">
    <property type="protein sequence ID" value="ABW29916.1"/>
    <property type="molecule type" value="Genomic_DNA"/>
</dbReference>
<organism evidence="3 4">
    <name type="scientific">Acaryochloris marina (strain MBIC 11017)</name>
    <dbReference type="NCBI Taxonomy" id="329726"/>
    <lineage>
        <taxon>Bacteria</taxon>
        <taxon>Bacillati</taxon>
        <taxon>Cyanobacteriota</taxon>
        <taxon>Cyanophyceae</taxon>
        <taxon>Acaryochloridales</taxon>
        <taxon>Acaryochloridaceae</taxon>
        <taxon>Acaryochloris</taxon>
    </lineage>
</organism>
<evidence type="ECO:0000259" key="1">
    <source>
        <dbReference type="PROSITE" id="PS50883"/>
    </source>
</evidence>
<dbReference type="PANTHER" id="PTHR33121:SF70">
    <property type="entry name" value="SIGNALING PROTEIN YKOW"/>
    <property type="match status" value="1"/>
</dbReference>
<dbReference type="CDD" id="cd01948">
    <property type="entry name" value="EAL"/>
    <property type="match status" value="1"/>
</dbReference>
<dbReference type="InterPro" id="IPR001633">
    <property type="entry name" value="EAL_dom"/>
</dbReference>
<dbReference type="Pfam" id="PF00563">
    <property type="entry name" value="EAL"/>
    <property type="match status" value="1"/>
</dbReference>
<dbReference type="RefSeq" id="WP_012165189.1">
    <property type="nucleotide sequence ID" value="NC_009925.1"/>
</dbReference>
<name>B0C4N3_ACAM1</name>
<protein>
    <submittedName>
        <fullName evidence="3">Diguanylate cyclase/phosphodiesterase with EAL domain</fullName>
    </submittedName>
</protein>
<dbReference type="GO" id="GO:0071111">
    <property type="term" value="F:cyclic-guanylate-specific phosphodiesterase activity"/>
    <property type="evidence" value="ECO:0007669"/>
    <property type="project" value="InterPro"/>
</dbReference>
<dbReference type="HOGENOM" id="CLU_000445_70_50_3"/>
<dbReference type="InterPro" id="IPR035919">
    <property type="entry name" value="EAL_sf"/>
</dbReference>
<evidence type="ECO:0000313" key="3">
    <source>
        <dbReference type="EMBL" id="ABW29916.1"/>
    </source>
</evidence>
<dbReference type="Gene3D" id="3.30.70.270">
    <property type="match status" value="1"/>
</dbReference>
<evidence type="ECO:0000313" key="4">
    <source>
        <dbReference type="Proteomes" id="UP000000268"/>
    </source>
</evidence>
<dbReference type="PANTHER" id="PTHR33121">
    <property type="entry name" value="CYCLIC DI-GMP PHOSPHODIESTERASE PDEF"/>
    <property type="match status" value="1"/>
</dbReference>
<dbReference type="Gene3D" id="3.20.20.450">
    <property type="entry name" value="EAL domain"/>
    <property type="match status" value="1"/>
</dbReference>
<dbReference type="InterPro" id="IPR000160">
    <property type="entry name" value="GGDEF_dom"/>
</dbReference>
<dbReference type="STRING" id="329726.AM1_4945"/>
<dbReference type="OrthoDB" id="431840at2"/>
<feature type="domain" description="GGDEF" evidence="2">
    <location>
        <begin position="180"/>
        <end position="313"/>
    </location>
</feature>
<dbReference type="FunFam" id="3.20.20.450:FF:000001">
    <property type="entry name" value="Cyclic di-GMP phosphodiesterase yahA"/>
    <property type="match status" value="1"/>
</dbReference>
<dbReference type="eggNOG" id="COG5001">
    <property type="taxonomic scope" value="Bacteria"/>
</dbReference>